<keyword evidence="3 6" id="KW-0812">Transmembrane</keyword>
<evidence type="ECO:0000313" key="8">
    <source>
        <dbReference type="EMBL" id="SEJ74939.1"/>
    </source>
</evidence>
<feature type="transmembrane region" description="Helical" evidence="6">
    <location>
        <begin position="370"/>
        <end position="398"/>
    </location>
</feature>
<feature type="transmembrane region" description="Helical" evidence="6">
    <location>
        <begin position="279"/>
        <end position="296"/>
    </location>
</feature>
<feature type="transmembrane region" description="Helical" evidence="6">
    <location>
        <begin position="49"/>
        <end position="66"/>
    </location>
</feature>
<dbReference type="AlphaFoldDB" id="A0A1H7BB97"/>
<dbReference type="GO" id="GO:0005315">
    <property type="term" value="F:phosphate transmembrane transporter activity"/>
    <property type="evidence" value="ECO:0007669"/>
    <property type="project" value="TreeGrafter"/>
</dbReference>
<name>A0A1H7BB97_9BACT</name>
<dbReference type="STRING" id="1416801.SAMN05192553_11121"/>
<sequence length="472" mass="50873">MFYSDSRSAARILYRKLKLNWIFSTSTFIGNFLIALVVTYFFRKIGYDPPVNFVFFISILAIGLWVSEAMPPFAVGIFIIAALLVGFSTDFFFEQTMPPDLYVSTWTSNVVWLLLGGFFLAKGMSLVELDRQLFRFTVRRFGQKPEGLLLGLMMTTAIASMVMSNTATTAMMISSIIPLVQLIGRKSPYGKALLTAIPAAASVGGIGTIIGSTPNAIAVGALQEKGISITFIDWMLVGFPAGLLLVWLFWKFLCKTQDFSEVQLDLSLLPKGQGEVGRFQKNAVIFTLVVTVLMWLTEALHGIPVAATSAIPIVLLTMTQVIHSEHVRSLPWDTLMLVAGGLALGIALVEVGLAEIVMQKINALPMPNMAIAIVFCLVAVLLSNVMSNTAAASILVPLSLALPGIYGIAGPVMVAISCSCSLLLPVSTPANAIAYATGLVEQKDFRSGGLFFILLGPVVAFLAVMAWVALLL</sequence>
<feature type="transmembrane region" description="Helical" evidence="6">
    <location>
        <begin position="447"/>
        <end position="470"/>
    </location>
</feature>
<feature type="transmembrane region" description="Helical" evidence="6">
    <location>
        <begin position="404"/>
        <end position="426"/>
    </location>
</feature>
<protein>
    <submittedName>
        <fullName evidence="8">Solute carrier family 13 (Sodium-dependent dicarboxylate transporter), member 2/3/5</fullName>
    </submittedName>
</protein>
<accession>A0A1H7BB97</accession>
<evidence type="ECO:0000259" key="7">
    <source>
        <dbReference type="Pfam" id="PF03600"/>
    </source>
</evidence>
<dbReference type="GO" id="GO:0005886">
    <property type="term" value="C:plasma membrane"/>
    <property type="evidence" value="ECO:0007669"/>
    <property type="project" value="TreeGrafter"/>
</dbReference>
<dbReference type="PANTHER" id="PTHR10283:SF92">
    <property type="entry name" value="LOW-AFFINITY PHOSPHATE TRANSPORTER PHO91"/>
    <property type="match status" value="1"/>
</dbReference>
<feature type="transmembrane region" description="Helical" evidence="6">
    <location>
        <begin position="148"/>
        <end position="177"/>
    </location>
</feature>
<dbReference type="RefSeq" id="WP_092178479.1">
    <property type="nucleotide sequence ID" value="NZ_FNZH01000011.1"/>
</dbReference>
<keyword evidence="2" id="KW-0813">Transport</keyword>
<dbReference type="NCBIfam" id="TIGR00785">
    <property type="entry name" value="dass"/>
    <property type="match status" value="1"/>
</dbReference>
<evidence type="ECO:0000256" key="3">
    <source>
        <dbReference type="ARBA" id="ARBA00022692"/>
    </source>
</evidence>
<feature type="domain" description="Citrate transporter-like" evidence="7">
    <location>
        <begin position="64"/>
        <end position="402"/>
    </location>
</feature>
<organism evidence="8 9">
    <name type="scientific">Cyclobacterium xiamenense</name>
    <dbReference type="NCBI Taxonomy" id="1297121"/>
    <lineage>
        <taxon>Bacteria</taxon>
        <taxon>Pseudomonadati</taxon>
        <taxon>Bacteroidota</taxon>
        <taxon>Cytophagia</taxon>
        <taxon>Cytophagales</taxon>
        <taxon>Cyclobacteriaceae</taxon>
        <taxon>Cyclobacterium</taxon>
    </lineage>
</organism>
<evidence type="ECO:0000256" key="2">
    <source>
        <dbReference type="ARBA" id="ARBA00022448"/>
    </source>
</evidence>
<evidence type="ECO:0000256" key="1">
    <source>
        <dbReference type="ARBA" id="ARBA00004141"/>
    </source>
</evidence>
<feature type="transmembrane region" description="Helical" evidence="6">
    <location>
        <begin position="189"/>
        <end position="210"/>
    </location>
</feature>
<feature type="transmembrane region" description="Helical" evidence="6">
    <location>
        <begin position="21"/>
        <end position="43"/>
    </location>
</feature>
<keyword evidence="4 6" id="KW-1133">Transmembrane helix</keyword>
<proteinExistence type="predicted"/>
<dbReference type="Proteomes" id="UP000199403">
    <property type="component" value="Unassembled WGS sequence"/>
</dbReference>
<feature type="transmembrane region" description="Helical" evidence="6">
    <location>
        <begin position="105"/>
        <end position="127"/>
    </location>
</feature>
<feature type="transmembrane region" description="Helical" evidence="6">
    <location>
        <begin position="335"/>
        <end position="358"/>
    </location>
</feature>
<evidence type="ECO:0000313" key="9">
    <source>
        <dbReference type="Proteomes" id="UP000199403"/>
    </source>
</evidence>
<dbReference type="OrthoDB" id="9766267at2"/>
<feature type="transmembrane region" description="Helical" evidence="6">
    <location>
        <begin position="231"/>
        <end position="250"/>
    </location>
</feature>
<keyword evidence="9" id="KW-1185">Reference proteome</keyword>
<dbReference type="PANTHER" id="PTHR10283">
    <property type="entry name" value="SOLUTE CARRIER FAMILY 13 MEMBER"/>
    <property type="match status" value="1"/>
</dbReference>
<evidence type="ECO:0000256" key="5">
    <source>
        <dbReference type="ARBA" id="ARBA00023136"/>
    </source>
</evidence>
<dbReference type="InterPro" id="IPR004680">
    <property type="entry name" value="Cit_transptr-like_dom"/>
</dbReference>
<keyword evidence="5 6" id="KW-0472">Membrane</keyword>
<dbReference type="Pfam" id="PF03600">
    <property type="entry name" value="CitMHS"/>
    <property type="match status" value="1"/>
</dbReference>
<evidence type="ECO:0000256" key="4">
    <source>
        <dbReference type="ARBA" id="ARBA00022989"/>
    </source>
</evidence>
<dbReference type="EMBL" id="FNZH01000011">
    <property type="protein sequence ID" value="SEJ74939.1"/>
    <property type="molecule type" value="Genomic_DNA"/>
</dbReference>
<reference evidence="9" key="1">
    <citation type="submission" date="2016-10" db="EMBL/GenBank/DDBJ databases">
        <authorList>
            <person name="Varghese N."/>
            <person name="Submissions S."/>
        </authorList>
    </citation>
    <scope>NUCLEOTIDE SEQUENCE [LARGE SCALE GENOMIC DNA]</scope>
    <source>
        <strain evidence="9">IBRC-M 10761</strain>
    </source>
</reference>
<evidence type="ECO:0000256" key="6">
    <source>
        <dbReference type="SAM" id="Phobius"/>
    </source>
</evidence>
<gene>
    <name evidence="8" type="ORF">SAMN05192553_11121</name>
</gene>
<feature type="transmembrane region" description="Helical" evidence="6">
    <location>
        <begin position="73"/>
        <end position="93"/>
    </location>
</feature>
<dbReference type="InterPro" id="IPR001898">
    <property type="entry name" value="SLC13A/DASS"/>
</dbReference>
<comment type="subcellular location">
    <subcellularLocation>
        <location evidence="1">Membrane</location>
        <topology evidence="1">Multi-pass membrane protein</topology>
    </subcellularLocation>
</comment>